<feature type="region of interest" description="Disordered" evidence="2">
    <location>
        <begin position="36"/>
        <end position="89"/>
    </location>
</feature>
<feature type="compositionally biased region" description="Polar residues" evidence="2">
    <location>
        <begin position="624"/>
        <end position="647"/>
    </location>
</feature>
<evidence type="ECO:0000313" key="3">
    <source>
        <dbReference type="EMBL" id="CAD8900652.1"/>
    </source>
</evidence>
<reference evidence="3" key="1">
    <citation type="submission" date="2021-01" db="EMBL/GenBank/DDBJ databases">
        <authorList>
            <person name="Corre E."/>
            <person name="Pelletier E."/>
            <person name="Niang G."/>
            <person name="Scheremetjew M."/>
            <person name="Finn R."/>
            <person name="Kale V."/>
            <person name="Holt S."/>
            <person name="Cochrane G."/>
            <person name="Meng A."/>
            <person name="Brown T."/>
            <person name="Cohen L."/>
        </authorList>
    </citation>
    <scope>NUCLEOTIDE SEQUENCE</scope>
    <source>
        <strain evidence="3">308</strain>
    </source>
</reference>
<proteinExistence type="predicted"/>
<dbReference type="AlphaFoldDB" id="A0A7S1BZD1"/>
<protein>
    <submittedName>
        <fullName evidence="3">Uncharacterized protein</fullName>
    </submittedName>
</protein>
<feature type="region of interest" description="Disordered" evidence="2">
    <location>
        <begin position="549"/>
        <end position="570"/>
    </location>
</feature>
<dbReference type="PANTHER" id="PTHR35213">
    <property type="entry name" value="RING-TYPE DOMAIN-CONTAINING PROTEIN-RELATED"/>
    <property type="match status" value="1"/>
</dbReference>
<dbReference type="EMBL" id="HBFR01038196">
    <property type="protein sequence ID" value="CAD8900652.1"/>
    <property type="molecule type" value="Transcribed_RNA"/>
</dbReference>
<dbReference type="PANTHER" id="PTHR35213:SF5">
    <property type="entry name" value="RING-TYPE DOMAIN-CONTAINING PROTEIN"/>
    <property type="match status" value="1"/>
</dbReference>
<feature type="compositionally biased region" description="Polar residues" evidence="2">
    <location>
        <begin position="554"/>
        <end position="570"/>
    </location>
</feature>
<feature type="compositionally biased region" description="Polar residues" evidence="2">
    <location>
        <begin position="50"/>
        <end position="59"/>
    </location>
</feature>
<feature type="coiled-coil region" evidence="1">
    <location>
        <begin position="284"/>
        <end position="311"/>
    </location>
</feature>
<feature type="compositionally biased region" description="Low complexity" evidence="2">
    <location>
        <begin position="612"/>
        <end position="623"/>
    </location>
</feature>
<feature type="region of interest" description="Disordered" evidence="2">
    <location>
        <begin position="167"/>
        <end position="220"/>
    </location>
</feature>
<evidence type="ECO:0000256" key="2">
    <source>
        <dbReference type="SAM" id="MobiDB-lite"/>
    </source>
</evidence>
<feature type="region of interest" description="Disordered" evidence="2">
    <location>
        <begin position="490"/>
        <end position="525"/>
    </location>
</feature>
<accession>A0A7S1BZD1</accession>
<feature type="compositionally biased region" description="Basic residues" evidence="2">
    <location>
        <begin position="205"/>
        <end position="219"/>
    </location>
</feature>
<feature type="compositionally biased region" description="Polar residues" evidence="2">
    <location>
        <begin position="586"/>
        <end position="600"/>
    </location>
</feature>
<feature type="region of interest" description="Disordered" evidence="2">
    <location>
        <begin position="702"/>
        <end position="721"/>
    </location>
</feature>
<name>A0A7S1BZD1_9STRA</name>
<feature type="compositionally biased region" description="Polar residues" evidence="2">
    <location>
        <begin position="176"/>
        <end position="191"/>
    </location>
</feature>
<gene>
    <name evidence="3" type="ORF">CHYS00102_LOCUS27869</name>
</gene>
<feature type="compositionally biased region" description="Polar residues" evidence="2">
    <location>
        <begin position="506"/>
        <end position="518"/>
    </location>
</feature>
<organism evidence="3">
    <name type="scientific">Corethron hystrix</name>
    <dbReference type="NCBI Taxonomy" id="216773"/>
    <lineage>
        <taxon>Eukaryota</taxon>
        <taxon>Sar</taxon>
        <taxon>Stramenopiles</taxon>
        <taxon>Ochrophyta</taxon>
        <taxon>Bacillariophyta</taxon>
        <taxon>Coscinodiscophyceae</taxon>
        <taxon>Corethrophycidae</taxon>
        <taxon>Corethrales</taxon>
        <taxon>Corethraceae</taxon>
        <taxon>Corethron</taxon>
    </lineage>
</organism>
<feature type="region of interest" description="Disordered" evidence="2">
    <location>
        <begin position="1"/>
        <end position="20"/>
    </location>
</feature>
<sequence length="742" mass="81145">MTNDMNKLPHSSYIREAPEVALRRRLEEEKLRRRMKTLVAAAEKPKGKESGNQPTSSFHSGKIEEKKSKHERASDSSSSIVADNSKKEVNQPQHFLLNSNPLEEQLKMNFAASTHNNLLNRVMSMSRESESMPKLFQHGPVSTLQHVAENNQFPLPSIPQNSVNVSLRRGQEKTDLNVSASSQPQLETQTPPGLPKSSSSTSNKKSIKSNDRKKLRKGKWTAEEEEFTSRIIHYFSTGLLTLPEGTTLRSYLSETLSCDPMRITKKFAGASCLGKRVYRLCDRSKATANDNEMAKKELAHLEQRFRAKVQQGQAPFFGQDIAENVSTPVNSGAIPQVSLPNLSQYGSQTNSAVTSFPWLFPPVTPQWFNGMGSNTLNMNVPILPNTLNPSINSALPGQLQNNVSPGVSPGNTLPTNPLSSLNWIQALAAMIPQTNHTVTPAFNTIPSRMPPVNAAATATAIDHTQELWKNQQNALAAAKAAEAKACQADSVKDAKLPQKEAAVPQTPLQDTATKNTPVVRSKEEEDAGTMLLGFLSTLRRGHNAAIEELKKQDNSQNQTKQDDICTQSCSASNSPPCYGDYASCPKGSTDSKISERSGTIPSPAEDEQTKESSMGSSTSNGTTHPSESSGGNSYDSEISETLSSSDNHNQDRDSTQEDMLSGDDSDKEQGYVGTLSSKNVADHTTRMYALEKSPSALESLTCHSRLPNRKRKLKAGTDKSLSAKKKKKFVKKIYDLISSEEV</sequence>
<evidence type="ECO:0000256" key="1">
    <source>
        <dbReference type="SAM" id="Coils"/>
    </source>
</evidence>
<feature type="compositionally biased region" description="Basic and acidic residues" evidence="2">
    <location>
        <begin position="61"/>
        <end position="74"/>
    </location>
</feature>
<feature type="region of interest" description="Disordered" evidence="2">
    <location>
        <begin position="586"/>
        <end position="682"/>
    </location>
</feature>
<keyword evidence="1" id="KW-0175">Coiled coil</keyword>